<keyword evidence="1" id="KW-0285">Flavoprotein</keyword>
<dbReference type="InterPro" id="IPR009075">
    <property type="entry name" value="AcylCo_DH/oxidase_C"/>
</dbReference>
<dbReference type="Proteomes" id="UP001163046">
    <property type="component" value="Unassembled WGS sequence"/>
</dbReference>
<comment type="caution">
    <text evidence="4">The sequence shown here is derived from an EMBL/GenBank/DDBJ whole genome shotgun (WGS) entry which is preliminary data.</text>
</comment>
<proteinExistence type="predicted"/>
<feature type="domain" description="Acyl-CoA dehydrogenase/oxidase C-terminal" evidence="3">
    <location>
        <begin position="1"/>
        <end position="44"/>
    </location>
</feature>
<dbReference type="InterPro" id="IPR006089">
    <property type="entry name" value="Acyl-CoA_DH_CS"/>
</dbReference>
<protein>
    <recommendedName>
        <fullName evidence="3">Acyl-CoA dehydrogenase/oxidase C-terminal domain-containing protein</fullName>
    </recommendedName>
</protein>
<evidence type="ECO:0000256" key="2">
    <source>
        <dbReference type="SAM" id="MobiDB-lite"/>
    </source>
</evidence>
<feature type="region of interest" description="Disordered" evidence="2">
    <location>
        <begin position="107"/>
        <end position="133"/>
    </location>
</feature>
<dbReference type="EMBL" id="MU826431">
    <property type="protein sequence ID" value="KAJ7375928.1"/>
    <property type="molecule type" value="Genomic_DNA"/>
</dbReference>
<dbReference type="Pfam" id="PF00441">
    <property type="entry name" value="Acyl-CoA_dh_1"/>
    <property type="match status" value="1"/>
</dbReference>
<dbReference type="InterPro" id="IPR036250">
    <property type="entry name" value="AcylCo_DH-like_C"/>
</dbReference>
<reference evidence="4" key="1">
    <citation type="submission" date="2023-01" db="EMBL/GenBank/DDBJ databases">
        <title>Genome assembly of the deep-sea coral Lophelia pertusa.</title>
        <authorList>
            <person name="Herrera S."/>
            <person name="Cordes E."/>
        </authorList>
    </citation>
    <scope>NUCLEOTIDE SEQUENCE</scope>
    <source>
        <strain evidence="4">USNM1676648</strain>
        <tissue evidence="4">Polyp</tissue>
    </source>
</reference>
<accession>A0A9X0CVL3</accession>
<keyword evidence="5" id="KW-1185">Reference proteome</keyword>
<evidence type="ECO:0000256" key="1">
    <source>
        <dbReference type="ARBA" id="ARBA00022630"/>
    </source>
</evidence>
<organism evidence="4 5">
    <name type="scientific">Desmophyllum pertusum</name>
    <dbReference type="NCBI Taxonomy" id="174260"/>
    <lineage>
        <taxon>Eukaryota</taxon>
        <taxon>Metazoa</taxon>
        <taxon>Cnidaria</taxon>
        <taxon>Anthozoa</taxon>
        <taxon>Hexacorallia</taxon>
        <taxon>Scleractinia</taxon>
        <taxon>Caryophylliina</taxon>
        <taxon>Caryophylliidae</taxon>
        <taxon>Desmophyllum</taxon>
    </lineage>
</organism>
<evidence type="ECO:0000313" key="4">
    <source>
        <dbReference type="EMBL" id="KAJ7375928.1"/>
    </source>
</evidence>
<evidence type="ECO:0000313" key="5">
    <source>
        <dbReference type="Proteomes" id="UP001163046"/>
    </source>
</evidence>
<dbReference type="PROSITE" id="PS00073">
    <property type="entry name" value="ACYL_COA_DH_2"/>
    <property type="match status" value="1"/>
</dbReference>
<sequence>MMQACGGSGYKRDLGVERLLRDGRAGWVMGPSNEVLRQFVGKSSLFGLESLDLWSQSSDRSSLNTELLKLGDEEKMEIAQRLMREVAMNEPLETVDSGYEIGREETKYPDTGFDNPFNTPPPATRGPFTDKDGTEHLPALSPHYFVPLSSCQLCHLETNKPSFSSLYPRPLNILVAFPANMYKSEYL</sequence>
<dbReference type="GO" id="GO:0003995">
    <property type="term" value="F:acyl-CoA dehydrogenase activity"/>
    <property type="evidence" value="ECO:0007669"/>
    <property type="project" value="InterPro"/>
</dbReference>
<evidence type="ECO:0000259" key="3">
    <source>
        <dbReference type="Pfam" id="PF00441"/>
    </source>
</evidence>
<gene>
    <name evidence="4" type="ORF">OS493_037993</name>
</gene>
<name>A0A9X0CVL3_9CNID</name>
<dbReference type="AlphaFoldDB" id="A0A9X0CVL3"/>
<dbReference type="Gene3D" id="1.20.140.10">
    <property type="entry name" value="Butyryl-CoA Dehydrogenase, subunit A, domain 3"/>
    <property type="match status" value="1"/>
</dbReference>
<dbReference type="SUPFAM" id="SSF47203">
    <property type="entry name" value="Acyl-CoA dehydrogenase C-terminal domain-like"/>
    <property type="match status" value="1"/>
</dbReference>